<dbReference type="InterPro" id="IPR018376">
    <property type="entry name" value="Enoyl-CoA_hyd/isom_CS"/>
</dbReference>
<dbReference type="GO" id="GO:0016829">
    <property type="term" value="F:lyase activity"/>
    <property type="evidence" value="ECO:0007669"/>
    <property type="project" value="UniProtKB-KW"/>
</dbReference>
<dbReference type="GO" id="GO:0006635">
    <property type="term" value="P:fatty acid beta-oxidation"/>
    <property type="evidence" value="ECO:0007669"/>
    <property type="project" value="TreeGrafter"/>
</dbReference>
<dbReference type="EMBL" id="CAFBMG010000010">
    <property type="protein sequence ID" value="CAB4890826.1"/>
    <property type="molecule type" value="Genomic_DNA"/>
</dbReference>
<dbReference type="Gene3D" id="1.10.12.10">
    <property type="entry name" value="Lyase 2-enoyl-coa Hydratase, Chain A, domain 2"/>
    <property type="match status" value="1"/>
</dbReference>
<sequence length="258" mass="27591">MTVDYEKIGNIGIITINRPEARNAVSSEVAQGIESAIDQIEADDEVWVGILTGAKTEKGYIFCAGADLKQMATDPGGMSTAKGGFGGFVQRERTKPIIAAVDGPALAGGTELVLAADLVVASKTAVFGVPEVKRNLVAAAGGLFRLPRKLPRNIAMELVLTGRLDFPAERAYEFGWVNRLCEEGEALETAKTLAAEITANAPLAVRESRKIVLEATDQPDDVGWKLSGDGIVKMFGTEDFAEGLNAFIEKRPPEWKGR</sequence>
<evidence type="ECO:0000256" key="2">
    <source>
        <dbReference type="ARBA" id="ARBA00023098"/>
    </source>
</evidence>
<dbReference type="EMBL" id="CAEZYU010000008">
    <property type="protein sequence ID" value="CAB4730760.1"/>
    <property type="molecule type" value="Genomic_DNA"/>
</dbReference>
<accession>A0A6J6S6Z5</accession>
<dbReference type="InterPro" id="IPR029045">
    <property type="entry name" value="ClpP/crotonase-like_dom_sf"/>
</dbReference>
<evidence type="ECO:0000313" key="5">
    <source>
        <dbReference type="EMBL" id="CAB4730760.1"/>
    </source>
</evidence>
<dbReference type="Pfam" id="PF00378">
    <property type="entry name" value="ECH_1"/>
    <property type="match status" value="1"/>
</dbReference>
<comment type="similarity">
    <text evidence="1">Belongs to the enoyl-CoA hydratase/isomerase family.</text>
</comment>
<evidence type="ECO:0000313" key="6">
    <source>
        <dbReference type="EMBL" id="CAB4890826.1"/>
    </source>
</evidence>
<dbReference type="InterPro" id="IPR001753">
    <property type="entry name" value="Enoyl-CoA_hydra/iso"/>
</dbReference>
<dbReference type="CDD" id="cd06558">
    <property type="entry name" value="crotonase-like"/>
    <property type="match status" value="1"/>
</dbReference>
<evidence type="ECO:0000313" key="4">
    <source>
        <dbReference type="EMBL" id="CAB4544383.1"/>
    </source>
</evidence>
<dbReference type="PANTHER" id="PTHR11941:SF169">
    <property type="entry name" value="(7AS)-7A-METHYL-1,5-DIOXO-2,3,5,6,7,7A-HEXAHYDRO-1H-INDENE-CARBOXYL-COA HYDROLASE"/>
    <property type="match status" value="1"/>
</dbReference>
<dbReference type="Gene3D" id="3.90.226.10">
    <property type="entry name" value="2-enoyl-CoA Hydratase, Chain A, domain 1"/>
    <property type="match status" value="1"/>
</dbReference>
<dbReference type="AlphaFoldDB" id="A0A6J6S6Z5"/>
<dbReference type="InterPro" id="IPR014748">
    <property type="entry name" value="Enoyl-CoA_hydra_C"/>
</dbReference>
<dbReference type="SUPFAM" id="SSF52096">
    <property type="entry name" value="ClpP/crotonase"/>
    <property type="match status" value="1"/>
</dbReference>
<dbReference type="EMBL" id="CAEZSF010000119">
    <property type="protein sequence ID" value="CAB4544383.1"/>
    <property type="molecule type" value="Genomic_DNA"/>
</dbReference>
<organism evidence="5">
    <name type="scientific">freshwater metagenome</name>
    <dbReference type="NCBI Taxonomy" id="449393"/>
    <lineage>
        <taxon>unclassified sequences</taxon>
        <taxon>metagenomes</taxon>
        <taxon>ecological metagenomes</taxon>
    </lineage>
</organism>
<name>A0A6J6S6Z5_9ZZZZ</name>
<gene>
    <name evidence="4" type="ORF">UFOPK1358_01214</name>
    <name evidence="5" type="ORF">UFOPK2766_00300</name>
    <name evidence="6" type="ORF">UFOPK3519_00247</name>
</gene>
<keyword evidence="3" id="KW-0456">Lyase</keyword>
<dbReference type="PROSITE" id="PS00166">
    <property type="entry name" value="ENOYL_COA_HYDRATASE"/>
    <property type="match status" value="1"/>
</dbReference>
<proteinExistence type="inferred from homology"/>
<evidence type="ECO:0000256" key="3">
    <source>
        <dbReference type="ARBA" id="ARBA00023239"/>
    </source>
</evidence>
<protein>
    <submittedName>
        <fullName evidence="5">Unannotated protein</fullName>
    </submittedName>
</protein>
<evidence type="ECO:0000256" key="1">
    <source>
        <dbReference type="ARBA" id="ARBA00005254"/>
    </source>
</evidence>
<dbReference type="NCBIfam" id="NF006100">
    <property type="entry name" value="PRK08252.1"/>
    <property type="match status" value="1"/>
</dbReference>
<reference evidence="5" key="1">
    <citation type="submission" date="2020-05" db="EMBL/GenBank/DDBJ databases">
        <authorList>
            <person name="Chiriac C."/>
            <person name="Salcher M."/>
            <person name="Ghai R."/>
            <person name="Kavagutti S V."/>
        </authorList>
    </citation>
    <scope>NUCLEOTIDE SEQUENCE</scope>
</reference>
<dbReference type="PANTHER" id="PTHR11941">
    <property type="entry name" value="ENOYL-COA HYDRATASE-RELATED"/>
    <property type="match status" value="1"/>
</dbReference>
<keyword evidence="2" id="KW-0443">Lipid metabolism</keyword>